<organism evidence="2 3">
    <name type="scientific">Symbiodinium natans</name>
    <dbReference type="NCBI Taxonomy" id="878477"/>
    <lineage>
        <taxon>Eukaryota</taxon>
        <taxon>Sar</taxon>
        <taxon>Alveolata</taxon>
        <taxon>Dinophyceae</taxon>
        <taxon>Suessiales</taxon>
        <taxon>Symbiodiniaceae</taxon>
        <taxon>Symbiodinium</taxon>
    </lineage>
</organism>
<dbReference type="Proteomes" id="UP000604046">
    <property type="component" value="Unassembled WGS sequence"/>
</dbReference>
<gene>
    <name evidence="2" type="ORF">SNAT2548_LOCUS2768</name>
</gene>
<sequence>MSHGRRTNTTPNTSDTPRNAEPGGAAAFAARHENLLTLRTEAGCQGLADCRVARRRQGARQIARAVPAALMEELVKILGTFAGCRIWRFKGTTSSRGLRSTGKPEPLPLSTQDAMSL</sequence>
<dbReference type="AlphaFoldDB" id="A0A812I4W8"/>
<proteinExistence type="predicted"/>
<feature type="region of interest" description="Disordered" evidence="1">
    <location>
        <begin position="1"/>
        <end position="27"/>
    </location>
</feature>
<name>A0A812I4W8_9DINO</name>
<evidence type="ECO:0000313" key="2">
    <source>
        <dbReference type="EMBL" id="CAE6973030.1"/>
    </source>
</evidence>
<evidence type="ECO:0000256" key="1">
    <source>
        <dbReference type="SAM" id="MobiDB-lite"/>
    </source>
</evidence>
<evidence type="ECO:0000313" key="3">
    <source>
        <dbReference type="Proteomes" id="UP000604046"/>
    </source>
</evidence>
<comment type="caution">
    <text evidence="2">The sequence shown here is derived from an EMBL/GenBank/DDBJ whole genome shotgun (WGS) entry which is preliminary data.</text>
</comment>
<accession>A0A812I4W8</accession>
<reference evidence="2" key="1">
    <citation type="submission" date="2021-02" db="EMBL/GenBank/DDBJ databases">
        <authorList>
            <person name="Dougan E. K."/>
            <person name="Rhodes N."/>
            <person name="Thang M."/>
            <person name="Chan C."/>
        </authorList>
    </citation>
    <scope>NUCLEOTIDE SEQUENCE</scope>
</reference>
<protein>
    <submittedName>
        <fullName evidence="2">Uncharacterized protein</fullName>
    </submittedName>
</protein>
<feature type="region of interest" description="Disordered" evidence="1">
    <location>
        <begin position="94"/>
        <end position="117"/>
    </location>
</feature>
<feature type="compositionally biased region" description="Polar residues" evidence="1">
    <location>
        <begin position="7"/>
        <end position="17"/>
    </location>
</feature>
<keyword evidence="3" id="KW-1185">Reference proteome</keyword>
<dbReference type="EMBL" id="CAJNDS010000166">
    <property type="protein sequence ID" value="CAE6973030.1"/>
    <property type="molecule type" value="Genomic_DNA"/>
</dbReference>